<dbReference type="PANTHER" id="PTHR43092">
    <property type="entry name" value="L-CYSTEINE DESULFHYDRASE"/>
    <property type="match status" value="1"/>
</dbReference>
<reference evidence="3 4" key="1">
    <citation type="submission" date="2016-03" db="EMBL/GenBank/DDBJ databases">
        <title>How can Kluyveromyces marxianus grow so fast - potential evolutionary course in Saccharomyces Complex revealed by comparative genomics.</title>
        <authorList>
            <person name="Mo W."/>
            <person name="Lu W."/>
            <person name="Yang X."/>
            <person name="Qi J."/>
            <person name="Lv H."/>
        </authorList>
    </citation>
    <scope>NUCLEOTIDE SEQUENCE [LARGE SCALE GENOMIC DNA]</scope>
    <source>
        <strain evidence="3 4">FIM1</strain>
    </source>
</reference>
<evidence type="ECO:0000259" key="2">
    <source>
        <dbReference type="Pfam" id="PF00266"/>
    </source>
</evidence>
<dbReference type="Proteomes" id="UP000422736">
    <property type="component" value="Chromosome 6"/>
</dbReference>
<dbReference type="GO" id="GO:0008483">
    <property type="term" value="F:transaminase activity"/>
    <property type="evidence" value="ECO:0007669"/>
    <property type="project" value="UniProtKB-KW"/>
</dbReference>
<evidence type="ECO:0000313" key="3">
    <source>
        <dbReference type="EMBL" id="QGN17342.1"/>
    </source>
</evidence>
<dbReference type="Pfam" id="PF00266">
    <property type="entry name" value="Aminotran_5"/>
    <property type="match status" value="1"/>
</dbReference>
<keyword evidence="3" id="KW-0808">Transferase</keyword>
<accession>A0ABX6EZ46</accession>
<dbReference type="InterPro" id="IPR000192">
    <property type="entry name" value="Aminotrans_V_dom"/>
</dbReference>
<reference evidence="3 4" key="2">
    <citation type="submission" date="2019-11" db="EMBL/GenBank/DDBJ databases">
        <authorList>
            <person name="Lu H."/>
        </authorList>
    </citation>
    <scope>NUCLEOTIDE SEQUENCE [LARGE SCALE GENOMIC DNA]</scope>
    <source>
        <strain evidence="3 4">FIM1</strain>
    </source>
</reference>
<feature type="domain" description="Aminotransferase class V" evidence="2">
    <location>
        <begin position="59"/>
        <end position="323"/>
    </location>
</feature>
<dbReference type="InterPro" id="IPR015424">
    <property type="entry name" value="PyrdxlP-dep_Trfase"/>
</dbReference>
<dbReference type="Gene3D" id="3.90.1150.10">
    <property type="entry name" value="Aspartate Aminotransferase, domain 1"/>
    <property type="match status" value="1"/>
</dbReference>
<sequence length="434" mass="49246">MSSIPFGHQFKDKYFGYLDPEVTLTNHGSFGTTPGIVVDAAKRALERHEKYPCRDALYTVTDEYKRQLKLVAGYLGLEYLNCAFVTNATTGVNTVLRSIPFDFQKDKVLFHSTTYGACANTVKFLHDYFGLQYDVVEINYPCEDDSVLEAFEAKLKTKEYKLCLFDLISSHPGVTIPYKGIIELCHKYDTWSLIDGAHSAGQVDLKFINELKPDFFTTNLHKWLYCPKSVALLYVDPKHHAMIQTMPISHNYSSPDCQYIEGNDEHNANLLINKFAFVGTASYASYMACEVALTFRKEICGGEDKIRQYQFQLQEKAIPKVLEVFGEGSKLLENSTNTLRPPGLFCVELPIPEDLKFLVTKMTADPVFFAKFKATCEKTAVFDHKCHAPFTLNNNHIFVRFSVQVFNEVQDYEKAAAVVKGIIYENLRKEASSS</sequence>
<keyword evidence="1" id="KW-0663">Pyridoxal phosphate</keyword>
<evidence type="ECO:0000313" key="4">
    <source>
        <dbReference type="Proteomes" id="UP000422736"/>
    </source>
</evidence>
<gene>
    <name evidence="3" type="ORF">FIM1_4074</name>
</gene>
<evidence type="ECO:0000256" key="1">
    <source>
        <dbReference type="ARBA" id="ARBA00022898"/>
    </source>
</evidence>
<keyword evidence="3" id="KW-0032">Aminotransferase</keyword>
<dbReference type="InterPro" id="IPR015422">
    <property type="entry name" value="PyrdxlP-dep_Trfase_small"/>
</dbReference>
<dbReference type="EMBL" id="CP015059">
    <property type="protein sequence ID" value="QGN17342.1"/>
    <property type="molecule type" value="Genomic_DNA"/>
</dbReference>
<proteinExistence type="predicted"/>
<dbReference type="InterPro" id="IPR015421">
    <property type="entry name" value="PyrdxlP-dep_Trfase_major"/>
</dbReference>
<keyword evidence="4" id="KW-1185">Reference proteome</keyword>
<name>A0ABX6EZ46_KLUMA</name>
<protein>
    <submittedName>
        <fullName evidence="3">Aminotransferase C660.12c</fullName>
    </submittedName>
</protein>
<dbReference type="Gene3D" id="3.40.640.10">
    <property type="entry name" value="Type I PLP-dependent aspartate aminotransferase-like (Major domain)"/>
    <property type="match status" value="1"/>
</dbReference>
<dbReference type="SUPFAM" id="SSF53383">
    <property type="entry name" value="PLP-dependent transferases"/>
    <property type="match status" value="1"/>
</dbReference>
<dbReference type="PANTHER" id="PTHR43092:SF2">
    <property type="entry name" value="HERCYNYLCYSTEINE SULFOXIDE LYASE"/>
    <property type="match status" value="1"/>
</dbReference>
<organism evidence="3 4">
    <name type="scientific">Kluyveromyces marxianus</name>
    <name type="common">Yeast</name>
    <name type="synonym">Candida kefyr</name>
    <dbReference type="NCBI Taxonomy" id="4911"/>
    <lineage>
        <taxon>Eukaryota</taxon>
        <taxon>Fungi</taxon>
        <taxon>Dikarya</taxon>
        <taxon>Ascomycota</taxon>
        <taxon>Saccharomycotina</taxon>
        <taxon>Saccharomycetes</taxon>
        <taxon>Saccharomycetales</taxon>
        <taxon>Saccharomycetaceae</taxon>
        <taxon>Kluyveromyces</taxon>
    </lineage>
</organism>